<dbReference type="EMBL" id="JANUHC010000014">
    <property type="protein sequence ID" value="MCS0633376.1"/>
    <property type="molecule type" value="Genomic_DNA"/>
</dbReference>
<proteinExistence type="predicted"/>
<name>A0ABT2C9A3_9BURK</name>
<protein>
    <submittedName>
        <fullName evidence="1">Uncharacterized protein</fullName>
    </submittedName>
</protein>
<accession>A0ABT2C9A3</accession>
<evidence type="ECO:0000313" key="1">
    <source>
        <dbReference type="EMBL" id="MCS0633376.1"/>
    </source>
</evidence>
<gene>
    <name evidence="1" type="ORF">NX786_28960</name>
</gene>
<sequence length="128" mass="14475">MLSTMLPIFARLKRRLAPASAPAVRVFPDCFAADDTVVPWDDVSRVLAYANEDGMRIEVRAAHLEEAIVLAETQPGFDAFVRMADRRLTFPLAWWEALPRTRRVVLFEAALREVHLDRPHSAPRTAHG</sequence>
<organism evidence="1 2">
    <name type="scientific">Telluria mixta</name>
    <dbReference type="NCBI Taxonomy" id="34071"/>
    <lineage>
        <taxon>Bacteria</taxon>
        <taxon>Pseudomonadati</taxon>
        <taxon>Pseudomonadota</taxon>
        <taxon>Betaproteobacteria</taxon>
        <taxon>Burkholderiales</taxon>
        <taxon>Oxalobacteraceae</taxon>
        <taxon>Telluria group</taxon>
        <taxon>Telluria</taxon>
    </lineage>
</organism>
<comment type="caution">
    <text evidence="1">The sequence shown here is derived from an EMBL/GenBank/DDBJ whole genome shotgun (WGS) entry which is preliminary data.</text>
</comment>
<dbReference type="Proteomes" id="UP001165263">
    <property type="component" value="Unassembled WGS sequence"/>
</dbReference>
<dbReference type="RefSeq" id="WP_259452353.1">
    <property type="nucleotide sequence ID" value="NZ_CP119520.1"/>
</dbReference>
<evidence type="ECO:0000313" key="2">
    <source>
        <dbReference type="Proteomes" id="UP001165263"/>
    </source>
</evidence>
<reference evidence="1" key="1">
    <citation type="submission" date="2022-08" db="EMBL/GenBank/DDBJ databases">
        <title>Reclassification of Massilia species as members of the genera Telluria, Duganella, Pseudoduganella, Mokoshia gen. nov. and Zemynaea gen. nov. using orthogonal and non-orthogonal genome-based approaches.</title>
        <authorList>
            <person name="Bowman J.P."/>
        </authorList>
    </citation>
    <scope>NUCLEOTIDE SEQUENCE</scope>
    <source>
        <strain evidence="1">LMG 11547</strain>
    </source>
</reference>
<keyword evidence="2" id="KW-1185">Reference proteome</keyword>